<gene>
    <name evidence="3" type="ORF">D1012_18610</name>
</gene>
<feature type="compositionally biased region" description="Low complexity" evidence="1">
    <location>
        <begin position="587"/>
        <end position="597"/>
    </location>
</feature>
<dbReference type="Pfam" id="PF02120">
    <property type="entry name" value="Flg_hook"/>
    <property type="match status" value="1"/>
</dbReference>
<feature type="region of interest" description="Disordered" evidence="1">
    <location>
        <begin position="1030"/>
        <end position="1103"/>
    </location>
</feature>
<feature type="region of interest" description="Disordered" evidence="1">
    <location>
        <begin position="881"/>
        <end position="900"/>
    </location>
</feature>
<dbReference type="EMBL" id="QWEY01000012">
    <property type="protein sequence ID" value="RGP35799.1"/>
    <property type="molecule type" value="Genomic_DNA"/>
</dbReference>
<feature type="region of interest" description="Disordered" evidence="1">
    <location>
        <begin position="766"/>
        <end position="785"/>
    </location>
</feature>
<dbReference type="InterPro" id="IPR038610">
    <property type="entry name" value="FliK-like_C_sf"/>
</dbReference>
<feature type="compositionally biased region" description="Basic and acidic residues" evidence="1">
    <location>
        <begin position="271"/>
        <end position="283"/>
    </location>
</feature>
<keyword evidence="3" id="KW-0966">Cell projection</keyword>
<name>A0A411YYK8_9RHOB</name>
<feature type="domain" description="Flagellar hook-length control protein-like C-terminal" evidence="2">
    <location>
        <begin position="1171"/>
        <end position="1234"/>
    </location>
</feature>
<feature type="compositionally biased region" description="Pro residues" evidence="1">
    <location>
        <begin position="560"/>
        <end position="569"/>
    </location>
</feature>
<feature type="region of interest" description="Disordered" evidence="1">
    <location>
        <begin position="123"/>
        <end position="221"/>
    </location>
</feature>
<reference evidence="3 4" key="1">
    <citation type="submission" date="2018-08" db="EMBL/GenBank/DDBJ databases">
        <title>Flavobacterium tibetense sp. nov., isolated from a wetland YonghuCo on Tibetan Plateau.</title>
        <authorList>
            <person name="Phurbu D."/>
            <person name="Lu H."/>
            <person name="Xing P."/>
        </authorList>
    </citation>
    <scope>NUCLEOTIDE SEQUENCE [LARGE SCALE GENOMIC DNA]</scope>
    <source>
        <strain evidence="3 4">DJC</strain>
    </source>
</reference>
<organism evidence="3 4">
    <name type="scientific">Pseudotabrizicola alkalilacus</name>
    <dbReference type="NCBI Taxonomy" id="2305252"/>
    <lineage>
        <taxon>Bacteria</taxon>
        <taxon>Pseudomonadati</taxon>
        <taxon>Pseudomonadota</taxon>
        <taxon>Alphaproteobacteria</taxon>
        <taxon>Rhodobacterales</taxon>
        <taxon>Paracoccaceae</taxon>
        <taxon>Pseudotabrizicola</taxon>
    </lineage>
</organism>
<comment type="caution">
    <text evidence="3">The sequence shown here is derived from an EMBL/GenBank/DDBJ whole genome shotgun (WGS) entry which is preliminary data.</text>
</comment>
<evidence type="ECO:0000313" key="3">
    <source>
        <dbReference type="EMBL" id="RGP35799.1"/>
    </source>
</evidence>
<keyword evidence="3" id="KW-0969">Cilium</keyword>
<protein>
    <submittedName>
        <fullName evidence="3">Flagellar hook-length control protein FliK</fullName>
    </submittedName>
</protein>
<feature type="region of interest" description="Disordered" evidence="1">
    <location>
        <begin position="913"/>
        <end position="958"/>
    </location>
</feature>
<evidence type="ECO:0000256" key="1">
    <source>
        <dbReference type="SAM" id="MobiDB-lite"/>
    </source>
</evidence>
<dbReference type="PRINTS" id="PR01217">
    <property type="entry name" value="PRICHEXTENSN"/>
</dbReference>
<keyword evidence="4" id="KW-1185">Reference proteome</keyword>
<feature type="compositionally biased region" description="Polar residues" evidence="1">
    <location>
        <begin position="482"/>
        <end position="502"/>
    </location>
</feature>
<dbReference type="CDD" id="cd17470">
    <property type="entry name" value="T3SS_Flik_C"/>
    <property type="match status" value="1"/>
</dbReference>
<feature type="region of interest" description="Disordered" evidence="1">
    <location>
        <begin position="235"/>
        <end position="714"/>
    </location>
</feature>
<sequence>MQITNATQLQLSPPSPSKQAEDNSGTFAAVVQSLGTLQPPPPSVLSSRQTAPRETPAQPQSPGDETAAFLIADTSGGDPLLGNKVAFGAAPKLPDQNQGLPPASLRSYQGHAVASLSEMPLQAPPTGLVAPPPDLNLAEASRTEPPLETGQTDTPHIAGKAPPLQNVAPTVETHADTTAALEHLSPPANAPELPALQDQPASPRQQVSGDPLVLPGLPVSPTQAGLLKAATIQPLPRSELTAAPVPFSPTDSLPPQTDAFRHPRQPASPREQTELDAAVRPDARYSPARSDLPQITLGQSQRGQEVPLATVTSAAPAAAPPPSQAKTPLPILPQAQPMPSHDTASVEPTQPSPRTPTAQPSPHATGPQPVTRPQTPVAAAGPGPAAPAESTPPQAIVPRQPLPQAQPMPSHDTASVEPTQPSPRTPTAQPSPHATGPQPVTRPQTPVAAAGPGPAAPAVNVLKPESAPQKPLPQAQPMPSHETASVEPTQTSPRTPTAQPSPHATGPQPVTRPQNPVAAAGPGPAAPAESIPPQAIASRQPLPQAQPMPSHETASVEPTQPSPRTPAQPSPHATGPQPVTRPQTPVAAAGPGPAAPAESTPPQAIASRQPLPKAQLETPHQTTPRTTPAHLATAIKPAASQPGSVAPASTAPTATAGSVPPQADTPRHPLPHTHTTPLDQVERDGAHPAAPRFVPERNVSAQNAAQPDLLSARVTVEGPRYTATALFASPRHSTASPPPSSPLPEIALISRILHTLPSAVVQANATPTSTAHVPGTPLRDSDAEALPKAGSDRHKAAPFAQSAQFNDIPAKSNQISAPAMLKANANGMPAPTSTSAPVQTTAATVQEGGQKPASPQPVAVPLGQTRTADMPVTSAQHRTNPAIPPLQRASPPPQFLDASSRAAPEMRGIDMTPFAVDRTIAPDSGTKREPVKAGSVAPVEKSAQSLTTTPPADKNASIRSEPAAVWQAPPLQNAPVPTHTGQQAHFYATPAVLPRQDQGSRPHRISQETSTAVMNAPQVQATTIPYALMSAGSAPPPPDHKSAQAPTAPLHGQGLMPVAEPDSQPAVGHTAPPPATTELPRRDTRSPSKTGPAGATDIRTTPPIPARYAAASDASLANTDMLSLNREGAVQSLSAPFTSSTPTAGTGPPHVTQQVAQSIIQSLKMGGDGPMALTLRPEELGQLRFEISTTGDRLAVILFVERPEAMELIRRHGDQLLSDLRLSGFNQPTLSFGDWAQRDGRTGTPSGPPPASTAPIAEGDSPSIIAPPQHFTATGRLDIRL</sequence>
<feature type="compositionally biased region" description="Polar residues" evidence="1">
    <location>
        <begin position="199"/>
        <end position="208"/>
    </location>
</feature>
<proteinExistence type="predicted"/>
<dbReference type="InterPro" id="IPR021136">
    <property type="entry name" value="Flagellar_hook_control-like_C"/>
</dbReference>
<feature type="compositionally biased region" description="Low complexity" evidence="1">
    <location>
        <begin position="378"/>
        <end position="388"/>
    </location>
</feature>
<feature type="compositionally biased region" description="Low complexity" evidence="1">
    <location>
        <begin position="518"/>
        <end position="528"/>
    </location>
</feature>
<dbReference type="Gene3D" id="3.30.750.140">
    <property type="match status" value="1"/>
</dbReference>
<feature type="compositionally biased region" description="Polar residues" evidence="1">
    <location>
        <begin position="1"/>
        <end position="12"/>
    </location>
</feature>
<accession>A0A411YYK8</accession>
<feature type="region of interest" description="Disordered" evidence="1">
    <location>
        <begin position="1231"/>
        <end position="1269"/>
    </location>
</feature>
<evidence type="ECO:0000259" key="2">
    <source>
        <dbReference type="Pfam" id="PF02120"/>
    </source>
</evidence>
<dbReference type="Proteomes" id="UP000284547">
    <property type="component" value="Unassembled WGS sequence"/>
</dbReference>
<evidence type="ECO:0000313" key="4">
    <source>
        <dbReference type="Proteomes" id="UP000284547"/>
    </source>
</evidence>
<feature type="compositionally biased region" description="Polar residues" evidence="1">
    <location>
        <begin position="44"/>
        <end position="63"/>
    </location>
</feature>
<feature type="region of interest" description="Disordered" evidence="1">
    <location>
        <begin position="1"/>
        <end position="105"/>
    </location>
</feature>
<keyword evidence="3" id="KW-0282">Flagellum</keyword>
<feature type="compositionally biased region" description="Low complexity" evidence="1">
    <location>
        <begin position="446"/>
        <end position="459"/>
    </location>
</feature>
<feature type="compositionally biased region" description="Low complexity" evidence="1">
    <location>
        <begin position="642"/>
        <end position="661"/>
    </location>
</feature>